<evidence type="ECO:0000259" key="6">
    <source>
        <dbReference type="Pfam" id="PF10566"/>
    </source>
</evidence>
<dbReference type="PANTHER" id="PTHR35803">
    <property type="entry name" value="GLUCAN 1,4-ALPHA-GLUCOSIDASE SUSB-RELATED"/>
    <property type="match status" value="1"/>
</dbReference>
<dbReference type="Pfam" id="PF10566">
    <property type="entry name" value="Glyco_hydro_97"/>
    <property type="match status" value="1"/>
</dbReference>
<name>A0A6G8F3M0_9BACT</name>
<dbReference type="InterPro" id="IPR052720">
    <property type="entry name" value="Glycosyl_hydrolase_97"/>
</dbReference>
<dbReference type="AlphaFoldDB" id="A0A6G8F3M0"/>
<dbReference type="Gene3D" id="2.60.40.1180">
    <property type="entry name" value="Golgi alpha-mannosidase II"/>
    <property type="match status" value="1"/>
</dbReference>
<dbReference type="PANTHER" id="PTHR35803:SF2">
    <property type="entry name" value="RETAINING ALPHA-GALACTOSIDASE"/>
    <property type="match status" value="1"/>
</dbReference>
<evidence type="ECO:0000259" key="8">
    <source>
        <dbReference type="Pfam" id="PF14509"/>
    </source>
</evidence>
<evidence type="ECO:0000256" key="1">
    <source>
        <dbReference type="ARBA" id="ARBA00001913"/>
    </source>
</evidence>
<feature type="domain" description="Glycosyl-hydrolase 97 C-terminal oligomerisation" evidence="8">
    <location>
        <begin position="550"/>
        <end position="646"/>
    </location>
</feature>
<evidence type="ECO:0000256" key="2">
    <source>
        <dbReference type="ARBA" id="ARBA00011245"/>
    </source>
</evidence>
<evidence type="ECO:0000256" key="3">
    <source>
        <dbReference type="ARBA" id="ARBA00022801"/>
    </source>
</evidence>
<proteinExistence type="predicted"/>
<dbReference type="Gene3D" id="2.70.98.10">
    <property type="match status" value="1"/>
</dbReference>
<dbReference type="InterPro" id="IPR013785">
    <property type="entry name" value="Aldolase_TIM"/>
</dbReference>
<organism evidence="9">
    <name type="scientific">uncultured Muribaculaceae bacterium</name>
    <dbReference type="NCBI Taxonomy" id="2301481"/>
    <lineage>
        <taxon>Bacteria</taxon>
        <taxon>Pseudomonadati</taxon>
        <taxon>Bacteroidota</taxon>
        <taxon>Bacteroidia</taxon>
        <taxon>Bacteroidales</taxon>
        <taxon>Muribaculaceae</taxon>
        <taxon>environmental samples</taxon>
    </lineage>
</organism>
<dbReference type="EMBL" id="MT002444">
    <property type="protein sequence ID" value="QIM10889.1"/>
    <property type="molecule type" value="Genomic_DNA"/>
</dbReference>
<dbReference type="SUPFAM" id="SSF51445">
    <property type="entry name" value="(Trans)glycosidases"/>
    <property type="match status" value="1"/>
</dbReference>
<dbReference type="InterPro" id="IPR029483">
    <property type="entry name" value="GH97_C"/>
</dbReference>
<evidence type="ECO:0000256" key="4">
    <source>
        <dbReference type="ARBA" id="ARBA00022837"/>
    </source>
</evidence>
<dbReference type="GO" id="GO:0030246">
    <property type="term" value="F:carbohydrate binding"/>
    <property type="evidence" value="ECO:0007669"/>
    <property type="project" value="InterPro"/>
</dbReference>
<dbReference type="InterPro" id="IPR014718">
    <property type="entry name" value="GH-type_carb-bd"/>
</dbReference>
<feature type="domain" description="Glycosyl-hydrolase 97 catalytic" evidence="6">
    <location>
        <begin position="296"/>
        <end position="450"/>
    </location>
</feature>
<evidence type="ECO:0000256" key="5">
    <source>
        <dbReference type="ARBA" id="ARBA00023295"/>
    </source>
</evidence>
<reference evidence="9" key="1">
    <citation type="journal article" date="2020" name="J. ISSAAS">
        <title>Lactobacilli and other gastrointestinal microbiota of Peromyscus leucopus, reservoir host for agents of Lyme disease and other zoonoses in North America.</title>
        <authorList>
            <person name="Milovic A."/>
            <person name="Bassam K."/>
            <person name="Shao H."/>
            <person name="Chatzistamou I."/>
            <person name="Tufts D.M."/>
            <person name="Diuk-Wasser M."/>
            <person name="Barbour A.G."/>
        </authorList>
    </citation>
    <scope>NUCLEOTIDE SEQUENCE</scope>
    <source>
        <strain evidence="9">LL71</strain>
    </source>
</reference>
<protein>
    <submittedName>
        <fullName evidence="9">Retaining alpha-galactosidase</fullName>
        <ecNumber evidence="9">3.2.1.22</ecNumber>
    </submittedName>
</protein>
<keyword evidence="5 9" id="KW-0326">Glycosidase</keyword>
<comment type="cofactor">
    <cofactor evidence="1">
        <name>Ca(2+)</name>
        <dbReference type="ChEBI" id="CHEBI:29108"/>
    </cofactor>
</comment>
<keyword evidence="3 9" id="KW-0378">Hydrolase</keyword>
<feature type="domain" description="Glycosyl-hydrolase 97 N-terminal" evidence="7">
    <location>
        <begin position="14"/>
        <end position="278"/>
    </location>
</feature>
<keyword evidence="4" id="KW-0106">Calcium</keyword>
<evidence type="ECO:0000259" key="7">
    <source>
        <dbReference type="Pfam" id="PF14508"/>
    </source>
</evidence>
<dbReference type="InterPro" id="IPR029486">
    <property type="entry name" value="GH97_N"/>
</dbReference>
<dbReference type="InterPro" id="IPR017853">
    <property type="entry name" value="GH"/>
</dbReference>
<dbReference type="GO" id="GO:0004557">
    <property type="term" value="F:alpha-galactosidase activity"/>
    <property type="evidence" value="ECO:0007669"/>
    <property type="project" value="UniProtKB-EC"/>
</dbReference>
<dbReference type="EC" id="3.2.1.22" evidence="9"/>
<accession>A0A6G8F3M0</accession>
<dbReference type="Pfam" id="PF14508">
    <property type="entry name" value="GH97_N"/>
    <property type="match status" value="1"/>
</dbReference>
<dbReference type="Pfam" id="PF14509">
    <property type="entry name" value="GH97_C"/>
    <property type="match status" value="1"/>
</dbReference>
<dbReference type="InterPro" id="IPR019563">
    <property type="entry name" value="GH97_catalytic"/>
</dbReference>
<dbReference type="Gene3D" id="3.20.20.70">
    <property type="entry name" value="Aldolase class I"/>
    <property type="match status" value="1"/>
</dbReference>
<gene>
    <name evidence="9" type="ORF">Muribac1_0980</name>
</gene>
<sequence length="646" mass="72791">MFAISAAAGKVYKISSPDGRIHTDISVGEVLSYSVNFKGMPVISESTLSMTLADGKVWGKNPKVEKYKTKSVKTEIPSPFYRADRLEEEYNSATINFKGGWGVEFRAYNDGVAYRFTSSQKKPLVVEDEEVIYNFPVDATAYAAYTKSRAIDPYYNSFENEYDEVKLSAIDKDKLIFLPMTVDLGDNVKVTITESDLEQFPGLYMTGCGNSSLKGSHAAYPKNSKQGGHNNLQMEVTERENFIAKTAGTRSYPWRVAIITDNDRDLAASSLSYLLASPSRLKDISWIKPGKVAWEWWNDSNITGVDFEAGINNDTYKKYIDFAAENGIEYLILDEGWAVNLKADLMQVVPEIDLPELISYARSKNVDVVLWAGYLAFDRDMENVCRHYADMGVKGFKVDFMDRDDQEMVDFVHRAARTCAKYNLILDLHGMYKPAGLNRTYPNVLNFEGVNGLEQMKWSSLDLDQVEYEDMIPFIRQVAGPMDYTPGAMNNGSKLTYQANYYEPMSQGTRSRQLALFIVFDSPFTMLCDTPVNYDREPECRDFIASVPTTWDETVIVDGKMGEYIVTARRKGDTWYVAGITDWNPRELNIDLSFIGDSQGEGVMFRDGANAAKNAKDYKKEQIVIAKDKKLNIKLAPGGGFAMILK</sequence>
<evidence type="ECO:0000313" key="9">
    <source>
        <dbReference type="EMBL" id="QIM10889.1"/>
    </source>
</evidence>
<comment type="subunit">
    <text evidence="2">Monomer.</text>
</comment>
<dbReference type="InterPro" id="IPR013780">
    <property type="entry name" value="Glyco_hydro_b"/>
</dbReference>